<name>A0A0M8ZVX0_9HYME</name>
<dbReference type="AlphaFoldDB" id="A0A0M8ZVX0"/>
<dbReference type="EMBL" id="KQ435847">
    <property type="protein sequence ID" value="KOX71106.1"/>
    <property type="molecule type" value="Genomic_DNA"/>
</dbReference>
<reference evidence="2 3" key="1">
    <citation type="submission" date="2015-07" db="EMBL/GenBank/DDBJ databases">
        <title>The genome of Melipona quadrifasciata.</title>
        <authorList>
            <person name="Pan H."/>
            <person name="Kapheim K."/>
        </authorList>
    </citation>
    <scope>NUCLEOTIDE SEQUENCE [LARGE SCALE GENOMIC DNA]</scope>
    <source>
        <strain evidence="2">0111107301</strain>
        <tissue evidence="2">Whole body</tissue>
    </source>
</reference>
<sequence>MHKSDSADFTSDVKLLLELMTRNSLKESANYGTKDDYIISSDESDIEDNDETYSETDEGEQNFGNERDCDKIFRLNKSDDDHVDNTQKHLKPDARNNVWSDFEFEEKMYRVIPLKLDGKIFESKRSALTDERQCFIDVSMA</sequence>
<evidence type="ECO:0000256" key="1">
    <source>
        <dbReference type="SAM" id="MobiDB-lite"/>
    </source>
</evidence>
<accession>A0A0M8ZVX0</accession>
<gene>
    <name evidence="2" type="ORF">WN51_04641</name>
</gene>
<evidence type="ECO:0000313" key="2">
    <source>
        <dbReference type="EMBL" id="KOX71106.1"/>
    </source>
</evidence>
<organism evidence="2 3">
    <name type="scientific">Melipona quadrifasciata</name>
    <dbReference type="NCBI Taxonomy" id="166423"/>
    <lineage>
        <taxon>Eukaryota</taxon>
        <taxon>Metazoa</taxon>
        <taxon>Ecdysozoa</taxon>
        <taxon>Arthropoda</taxon>
        <taxon>Hexapoda</taxon>
        <taxon>Insecta</taxon>
        <taxon>Pterygota</taxon>
        <taxon>Neoptera</taxon>
        <taxon>Endopterygota</taxon>
        <taxon>Hymenoptera</taxon>
        <taxon>Apocrita</taxon>
        <taxon>Aculeata</taxon>
        <taxon>Apoidea</taxon>
        <taxon>Anthophila</taxon>
        <taxon>Apidae</taxon>
        <taxon>Melipona</taxon>
    </lineage>
</organism>
<dbReference type="OrthoDB" id="7600544at2759"/>
<protein>
    <submittedName>
        <fullName evidence="2">Uncharacterized protein</fullName>
    </submittedName>
</protein>
<proteinExistence type="predicted"/>
<dbReference type="Proteomes" id="UP000053105">
    <property type="component" value="Unassembled WGS sequence"/>
</dbReference>
<feature type="compositionally biased region" description="Acidic residues" evidence="1">
    <location>
        <begin position="42"/>
        <end position="60"/>
    </location>
</feature>
<keyword evidence="3" id="KW-1185">Reference proteome</keyword>
<evidence type="ECO:0000313" key="3">
    <source>
        <dbReference type="Proteomes" id="UP000053105"/>
    </source>
</evidence>
<feature type="region of interest" description="Disordered" evidence="1">
    <location>
        <begin position="36"/>
        <end position="65"/>
    </location>
</feature>